<dbReference type="Proteomes" id="UP000245910">
    <property type="component" value="Chromosome III"/>
</dbReference>
<feature type="region of interest" description="Disordered" evidence="1">
    <location>
        <begin position="1"/>
        <end position="68"/>
    </location>
</feature>
<evidence type="ECO:0000313" key="2">
    <source>
        <dbReference type="EMBL" id="CEI68702.1"/>
    </source>
</evidence>
<sequence length="68" mass="8027">MDLTAARAIHKARRGEVIKTRQDESSEYSEPNRMRQRSDMRPNHMVKRSKGQAISRRTTKQRTENNQT</sequence>
<dbReference type="EMBL" id="LN649231">
    <property type="protein sequence ID" value="CEI68702.1"/>
    <property type="molecule type" value="Genomic_DNA"/>
</dbReference>
<name>A0A2L2TCK3_9HYPO</name>
<evidence type="ECO:0000256" key="1">
    <source>
        <dbReference type="SAM" id="MobiDB-lite"/>
    </source>
</evidence>
<reference evidence="3" key="1">
    <citation type="submission" date="2014-10" db="EMBL/GenBank/DDBJ databases">
        <authorList>
            <person name="King R."/>
        </authorList>
    </citation>
    <scope>NUCLEOTIDE SEQUENCE [LARGE SCALE GENOMIC DNA]</scope>
    <source>
        <strain evidence="3">A3/5</strain>
    </source>
</reference>
<accession>A0A2L2TCK3</accession>
<organism evidence="2 3">
    <name type="scientific">Fusarium venenatum</name>
    <dbReference type="NCBI Taxonomy" id="56646"/>
    <lineage>
        <taxon>Eukaryota</taxon>
        <taxon>Fungi</taxon>
        <taxon>Dikarya</taxon>
        <taxon>Ascomycota</taxon>
        <taxon>Pezizomycotina</taxon>
        <taxon>Sordariomycetes</taxon>
        <taxon>Hypocreomycetidae</taxon>
        <taxon>Hypocreales</taxon>
        <taxon>Nectriaceae</taxon>
        <taxon>Fusarium</taxon>
    </lineage>
</organism>
<evidence type="ECO:0000313" key="3">
    <source>
        <dbReference type="Proteomes" id="UP000245910"/>
    </source>
</evidence>
<proteinExistence type="predicted"/>
<dbReference type="AlphaFoldDB" id="A0A2L2TCK3"/>
<keyword evidence="3" id="KW-1185">Reference proteome</keyword>
<protein>
    <submittedName>
        <fullName evidence="2">Uncharacterized protein</fullName>
    </submittedName>
</protein>
<feature type="compositionally biased region" description="Basic and acidic residues" evidence="1">
    <location>
        <begin position="14"/>
        <end position="42"/>
    </location>
</feature>